<evidence type="ECO:0000313" key="1">
    <source>
        <dbReference type="EMBL" id="OXA79063.1"/>
    </source>
</evidence>
<comment type="caution">
    <text evidence="1">The sequence shown here is derived from an EMBL/GenBank/DDBJ whole genome shotgun (WGS) entry which is preliminary data.</text>
</comment>
<proteinExistence type="predicted"/>
<dbReference type="EMBL" id="MUGV01000018">
    <property type="protein sequence ID" value="OXA79063.1"/>
    <property type="molecule type" value="Genomic_DNA"/>
</dbReference>
<organism evidence="1 2">
    <name type="scientific">Flavobacterium frigidimaris</name>
    <dbReference type="NCBI Taxonomy" id="262320"/>
    <lineage>
        <taxon>Bacteria</taxon>
        <taxon>Pseudomonadati</taxon>
        <taxon>Bacteroidota</taxon>
        <taxon>Flavobacteriia</taxon>
        <taxon>Flavobacteriales</taxon>
        <taxon>Flavobacteriaceae</taxon>
        <taxon>Flavobacterium</taxon>
    </lineage>
</organism>
<evidence type="ECO:0000313" key="2">
    <source>
        <dbReference type="Proteomes" id="UP000198382"/>
    </source>
</evidence>
<accession>A0ABX4BR35</accession>
<keyword evidence="2" id="KW-1185">Reference proteome</keyword>
<dbReference type="RefSeq" id="WP_074658821.1">
    <property type="nucleotide sequence ID" value="NZ_MUGV01000018.1"/>
</dbReference>
<dbReference type="Proteomes" id="UP000198382">
    <property type="component" value="Unassembled WGS sequence"/>
</dbReference>
<gene>
    <name evidence="1" type="ORF">B0A65_10970</name>
</gene>
<reference evidence="1 2" key="1">
    <citation type="submission" date="2016-11" db="EMBL/GenBank/DDBJ databases">
        <title>Whole genomes of Flavobacteriaceae.</title>
        <authorList>
            <person name="Stine C."/>
            <person name="Li C."/>
            <person name="Tadesse D."/>
        </authorList>
    </citation>
    <scope>NUCLEOTIDE SEQUENCE [LARGE SCALE GENOMIC DNA]</scope>
    <source>
        <strain evidence="1 2">DSM 15937</strain>
    </source>
</reference>
<sequence>MENRKCIYKTYPTFEKLLNYKTIAMQLTEDEILNQIVLNENAYFYSNPDEVNLSRYLITNLFRKISSGKTGNYLLKVINKEIIIDEQSFNYSICIYRYTAIPSILEEYLENWEEIKLAYILIIDFKDYMVTIRRNVGKLREFLEKFEPIDYKILSTLYVDEDTLIEKINMQNMNVSDRAMRQKSLESLNLKQNLSPLGTSNYVVNNIRVKNDEEKTSLSLNTSRINKFGKKCSIKEISKWGFLQVERLKAHADRETFLSIFSESIDFKDHKSDLMPIAILFVFSKLYEDLEQNVIHETRIVSEDGSQRQIDLIKHISKVETLLQITNHNTVGLTTYDIQNPYVNDLEVRMNEKSISVRSQKLKNVILFKDNGRIQNLVDYINSSNQFIVNFDNCELIYTNRKLFKDNRLLGNIDNFLKIFIPNAQLQNANSEKGTFAAASINFSPSSVFSIVEEIFLQESEYLVCDDLGKEWADHISISSNKIQFIHSKYKDVNYSASAFQDIVGQALKNLGNLMPQDFQLDSKQAFWNNNYNKDGIQTQIRRLRKGNSILDFTDRFKSTILEPNHQREVYLVLNFISKSGLEIKLQQLRDAEAFAERNEVIQILWFISSFINGCKEAGVDGVYIYCKP</sequence>
<name>A0ABX4BR35_FLAFR</name>
<protein>
    <submittedName>
        <fullName evidence="1">Uncharacterized protein</fullName>
    </submittedName>
</protein>